<gene>
    <name evidence="10" type="ORF">AFUS01_LOCUS40683</name>
</gene>
<organism evidence="10 11">
    <name type="scientific">Allacma fusca</name>
    <dbReference type="NCBI Taxonomy" id="39272"/>
    <lineage>
        <taxon>Eukaryota</taxon>
        <taxon>Metazoa</taxon>
        <taxon>Ecdysozoa</taxon>
        <taxon>Arthropoda</taxon>
        <taxon>Hexapoda</taxon>
        <taxon>Collembola</taxon>
        <taxon>Symphypleona</taxon>
        <taxon>Sminthuridae</taxon>
        <taxon>Allacma</taxon>
    </lineage>
</organism>
<comment type="subcellular location">
    <subcellularLocation>
        <location evidence="1">Cell membrane</location>
        <topology evidence="1">Multi-pass membrane protein</topology>
    </subcellularLocation>
</comment>
<keyword evidence="3 9" id="KW-0812">Transmembrane</keyword>
<protein>
    <submittedName>
        <fullName evidence="10">Uncharacterized protein</fullName>
    </submittedName>
</protein>
<comment type="caution">
    <text evidence="10">The sequence shown here is derived from an EMBL/GenBank/DDBJ whole genome shotgun (WGS) entry which is preliminary data.</text>
</comment>
<name>A0A8J2LYU2_9HEXA</name>
<keyword evidence="5 9" id="KW-0472">Membrane</keyword>
<evidence type="ECO:0000256" key="3">
    <source>
        <dbReference type="ARBA" id="ARBA00022692"/>
    </source>
</evidence>
<feature type="compositionally biased region" description="Basic and acidic residues" evidence="8">
    <location>
        <begin position="124"/>
        <end position="135"/>
    </location>
</feature>
<evidence type="ECO:0000256" key="1">
    <source>
        <dbReference type="ARBA" id="ARBA00004651"/>
    </source>
</evidence>
<dbReference type="InterPro" id="IPR052192">
    <property type="entry name" value="Insect_Ionotropic_Sensory_Rcpt"/>
</dbReference>
<feature type="region of interest" description="Disordered" evidence="8">
    <location>
        <begin position="120"/>
        <end position="146"/>
    </location>
</feature>
<evidence type="ECO:0000256" key="7">
    <source>
        <dbReference type="ARBA" id="ARBA00023180"/>
    </source>
</evidence>
<evidence type="ECO:0000256" key="4">
    <source>
        <dbReference type="ARBA" id="ARBA00022989"/>
    </source>
</evidence>
<feature type="non-terminal residue" evidence="10">
    <location>
        <position position="1"/>
    </location>
</feature>
<keyword evidence="11" id="KW-1185">Reference proteome</keyword>
<evidence type="ECO:0000256" key="6">
    <source>
        <dbReference type="ARBA" id="ARBA00023170"/>
    </source>
</evidence>
<feature type="transmembrane region" description="Helical" evidence="9">
    <location>
        <begin position="539"/>
        <end position="559"/>
    </location>
</feature>
<dbReference type="PANTHER" id="PTHR42643">
    <property type="entry name" value="IONOTROPIC RECEPTOR 20A-RELATED"/>
    <property type="match status" value="1"/>
</dbReference>
<keyword evidence="7" id="KW-0325">Glycoprotein</keyword>
<dbReference type="EMBL" id="CAJVCH010558063">
    <property type="protein sequence ID" value="CAG7830916.1"/>
    <property type="molecule type" value="Genomic_DNA"/>
</dbReference>
<evidence type="ECO:0000313" key="11">
    <source>
        <dbReference type="Proteomes" id="UP000708208"/>
    </source>
</evidence>
<keyword evidence="6" id="KW-0675">Receptor</keyword>
<accession>A0A8J2LYU2</accession>
<sequence>MEKQDKLSEEIQNSNFPAFLGSFKDSRNNIANMYSVQKFNSRHQHHCDIIIIYPNNIYITLHFLTPQTFKNMHVVTKNNYHWEANTEFRQNIDNFQINNVYVFVENFDVKDILKESPIINTNPPDKEKFSSDTRTGKRQANRPMRNTDALQGKHLRIGIFDIKPQYFTHGRKTLGTAYNIVYYASIKYNFTSEISIAGTSVTKLDDGTFSGFEFDLVYNRSDMLFLYTASFLQHEKVDSTSYFSTASIIFLTSLPTVETDWRAIIYPLKGSTWAAILGCALSVCSVLSLKLTLASIRTNCMNSMSISLNIVFRSLLGQSTTLPNGVKGLALIWIICCFIFVNYYTSNLLSYLTYPAAENIPQDFSGLAKRSDYRINAIDLPGGPMEQFFSKTTNVEMVTIRNRYILYPDWRQCVLDGVTKNKQVCVGWDFIVEGFVHMNATISELFYPAFESRSTPITVLTNAILQKNSPYLEGMNEIMCWFRDTGHYFHWRKETEVFIKQVGKSWLQTQQHTQIYKDLHSKFLKLNEMNVKAFTMDNLIAPFGALICGVSGSILVFLCERRLRPSLTRVTTVSSLQPSKEYICFPNSYQQEAIKE</sequence>
<dbReference type="Proteomes" id="UP000708208">
    <property type="component" value="Unassembled WGS sequence"/>
</dbReference>
<feature type="transmembrane region" description="Helical" evidence="9">
    <location>
        <begin position="273"/>
        <end position="293"/>
    </location>
</feature>
<evidence type="ECO:0000256" key="5">
    <source>
        <dbReference type="ARBA" id="ARBA00023136"/>
    </source>
</evidence>
<evidence type="ECO:0000256" key="2">
    <source>
        <dbReference type="ARBA" id="ARBA00022475"/>
    </source>
</evidence>
<evidence type="ECO:0000256" key="9">
    <source>
        <dbReference type="SAM" id="Phobius"/>
    </source>
</evidence>
<dbReference type="GO" id="GO:0005886">
    <property type="term" value="C:plasma membrane"/>
    <property type="evidence" value="ECO:0007669"/>
    <property type="project" value="UniProtKB-SubCell"/>
</dbReference>
<dbReference type="AlphaFoldDB" id="A0A8J2LYU2"/>
<evidence type="ECO:0000313" key="10">
    <source>
        <dbReference type="EMBL" id="CAG7830916.1"/>
    </source>
</evidence>
<keyword evidence="2" id="KW-1003">Cell membrane</keyword>
<keyword evidence="4 9" id="KW-1133">Transmembrane helix</keyword>
<dbReference type="PANTHER" id="PTHR42643:SF24">
    <property type="entry name" value="IONOTROPIC RECEPTOR 60A"/>
    <property type="match status" value="1"/>
</dbReference>
<dbReference type="OrthoDB" id="5984008at2759"/>
<reference evidence="10" key="1">
    <citation type="submission" date="2021-06" db="EMBL/GenBank/DDBJ databases">
        <authorList>
            <person name="Hodson N. C."/>
            <person name="Mongue J. A."/>
            <person name="Jaron S. K."/>
        </authorList>
    </citation>
    <scope>NUCLEOTIDE SEQUENCE</scope>
</reference>
<feature type="transmembrane region" description="Helical" evidence="9">
    <location>
        <begin position="328"/>
        <end position="345"/>
    </location>
</feature>
<proteinExistence type="predicted"/>
<evidence type="ECO:0000256" key="8">
    <source>
        <dbReference type="SAM" id="MobiDB-lite"/>
    </source>
</evidence>